<feature type="region of interest" description="Disordered" evidence="1">
    <location>
        <begin position="1"/>
        <end position="26"/>
    </location>
</feature>
<gene>
    <name evidence="2" type="ORF">H310_15206</name>
</gene>
<dbReference type="RefSeq" id="XP_008881413.1">
    <property type="nucleotide sequence ID" value="XM_008883191.1"/>
</dbReference>
<accession>A0A024T7N1</accession>
<organism evidence="2">
    <name type="scientific">Aphanomyces invadans</name>
    <dbReference type="NCBI Taxonomy" id="157072"/>
    <lineage>
        <taxon>Eukaryota</taxon>
        <taxon>Sar</taxon>
        <taxon>Stramenopiles</taxon>
        <taxon>Oomycota</taxon>
        <taxon>Saprolegniomycetes</taxon>
        <taxon>Saprolegniales</taxon>
        <taxon>Verrucalvaceae</taxon>
        <taxon>Aphanomyces</taxon>
    </lineage>
</organism>
<evidence type="ECO:0000313" key="2">
    <source>
        <dbReference type="EMBL" id="ETV89955.1"/>
    </source>
</evidence>
<protein>
    <submittedName>
        <fullName evidence="2">Uncharacterized protein</fullName>
    </submittedName>
</protein>
<dbReference type="EMBL" id="KI914171">
    <property type="protein sequence ID" value="ETV89955.1"/>
    <property type="molecule type" value="Genomic_DNA"/>
</dbReference>
<evidence type="ECO:0000256" key="1">
    <source>
        <dbReference type="SAM" id="MobiDB-lite"/>
    </source>
</evidence>
<dbReference type="GeneID" id="20092256"/>
<name>A0A024T7N1_9STRA</name>
<sequence>MPALRASVNRPAGTYETKSTTVKKDHENARAKVAPLDAQLKATFNEYGN</sequence>
<dbReference type="AlphaFoldDB" id="A0A024T7N1"/>
<reference evidence="2" key="1">
    <citation type="submission" date="2013-12" db="EMBL/GenBank/DDBJ databases">
        <title>The Genome Sequence of Aphanomyces invadans NJM9701.</title>
        <authorList>
            <consortium name="The Broad Institute Genomics Platform"/>
            <person name="Russ C."/>
            <person name="Tyler B."/>
            <person name="van West P."/>
            <person name="Dieguez-Uribeondo J."/>
            <person name="Young S.K."/>
            <person name="Zeng Q."/>
            <person name="Gargeya S."/>
            <person name="Fitzgerald M."/>
            <person name="Abouelleil A."/>
            <person name="Alvarado L."/>
            <person name="Chapman S.B."/>
            <person name="Gainer-Dewar J."/>
            <person name="Goldberg J."/>
            <person name="Griggs A."/>
            <person name="Gujja S."/>
            <person name="Hansen M."/>
            <person name="Howarth C."/>
            <person name="Imamovic A."/>
            <person name="Ireland A."/>
            <person name="Larimer J."/>
            <person name="McCowan C."/>
            <person name="Murphy C."/>
            <person name="Pearson M."/>
            <person name="Poon T.W."/>
            <person name="Priest M."/>
            <person name="Roberts A."/>
            <person name="Saif S."/>
            <person name="Shea T."/>
            <person name="Sykes S."/>
            <person name="Wortman J."/>
            <person name="Nusbaum C."/>
            <person name="Birren B."/>
        </authorList>
    </citation>
    <scope>NUCLEOTIDE SEQUENCE [LARGE SCALE GENOMIC DNA]</scope>
    <source>
        <strain evidence="2">NJM9701</strain>
    </source>
</reference>
<dbReference type="VEuPathDB" id="FungiDB:H310_15206"/>
<proteinExistence type="predicted"/>